<dbReference type="InterPro" id="IPR006490">
    <property type="entry name" value="Maj_tail_phi13"/>
</dbReference>
<proteinExistence type="predicted"/>
<evidence type="ECO:0000313" key="1">
    <source>
        <dbReference type="EMBL" id="DAE14551.1"/>
    </source>
</evidence>
<sequence>MSKIKYGLSNVAVSKRTVSDSGVTYATPVKLPGAVNFSVDKEQSEITFYADNILYYNAKAKTSEGGDLELADIPRQILLDYLGYKEAKEGGILETNSLDLANCALMFQVETDGKARKFIYYNCTLAESSEEYATVDGDITPQTSTISVTCAGETVGDRQVFKRVLEAEDTGYADAFTTVAVPSFKAE</sequence>
<dbReference type="EMBL" id="BK015586">
    <property type="protein sequence ID" value="DAE14551.1"/>
    <property type="molecule type" value="Genomic_DNA"/>
</dbReference>
<reference evidence="1" key="1">
    <citation type="journal article" date="2021" name="Proc. Natl. Acad. Sci. U.S.A.">
        <title>A Catalog of Tens of Thousands of Viruses from Human Metagenomes Reveals Hidden Associations with Chronic Diseases.</title>
        <authorList>
            <person name="Tisza M.J."/>
            <person name="Buck C.B."/>
        </authorList>
    </citation>
    <scope>NUCLEOTIDE SEQUENCE</scope>
    <source>
        <strain evidence="1">CtShp28</strain>
    </source>
</reference>
<organism evidence="1">
    <name type="scientific">Siphoviridae sp. ctShp28</name>
    <dbReference type="NCBI Taxonomy" id="2825512"/>
    <lineage>
        <taxon>Viruses</taxon>
        <taxon>Duplodnaviria</taxon>
        <taxon>Heunggongvirae</taxon>
        <taxon>Uroviricota</taxon>
        <taxon>Caudoviricetes</taxon>
    </lineage>
</organism>
<dbReference type="NCBIfam" id="TIGR01603">
    <property type="entry name" value="maj_tail_phi13"/>
    <property type="match status" value="1"/>
</dbReference>
<protein>
    <submittedName>
        <fullName evidence="1">Tail tube protein</fullName>
    </submittedName>
</protein>
<name>A0A8S5Q5F5_9CAUD</name>
<accession>A0A8S5Q5F5</accession>